<sequence>MSEGEDQTQSKPPKAPRYTTTEKVVILGCIEPWKKIIENVRTNAIFKEAKSDAWKQIAEEYADISPDHHITVPRSVDQLKAFWKSEKQKSRHLDSDEKLHAMGTGGGEPLKVDPIKSSISSLVHNIQPNLDFTLENEFDSSAQFERSTMNTADVHVRETVNSSVSDKPVKIGNPVDVQAPIKIEAPKNFKIEGKIESVDLTLSETGTDNEDSQMESQEIDDFVPPDERDEEDLVELHKKLSERAKLKRIQERAALRENLLNEVAVAEKDYSRNKKDNKPSKQQRKIHGNPRIKVEKVKMAAKTRVAARGKTVGHGSRINRNSTQLEIRKKLKYRLQDMNPSALQSPSTSKIDLEPNSTSKPHSNDGGFISDPETSPLKVLVERMNDTDNSSGGDSPVKSSARPKKPIGIFERRVKKCQENRDPDDQPLYKKIKVQTSASEMEQNERMKRIEESRLQQREVHLARMKIMNYEEKYWITKNDVADLEKTTAMELAKRSRRKSF</sequence>
<reference evidence="1" key="1">
    <citation type="submission" date="2023-04" db="EMBL/GenBank/DDBJ databases">
        <title>A chromosome-level genome assembly of the parasitoid wasp Eretmocerus hayati.</title>
        <authorList>
            <person name="Zhong Y."/>
            <person name="Liu S."/>
            <person name="Liu Y."/>
        </authorList>
    </citation>
    <scope>NUCLEOTIDE SEQUENCE</scope>
    <source>
        <strain evidence="1">ZJU_SS_LIU_2023</strain>
    </source>
</reference>
<protein>
    <submittedName>
        <fullName evidence="1">Uncharacterized protein</fullName>
    </submittedName>
</protein>
<evidence type="ECO:0000313" key="1">
    <source>
        <dbReference type="EMBL" id="KAJ8677821.1"/>
    </source>
</evidence>
<accession>A0ACC2P432</accession>
<keyword evidence="2" id="KW-1185">Reference proteome</keyword>
<gene>
    <name evidence="1" type="ORF">QAD02_013608</name>
</gene>
<comment type="caution">
    <text evidence="1">The sequence shown here is derived from an EMBL/GenBank/DDBJ whole genome shotgun (WGS) entry which is preliminary data.</text>
</comment>
<dbReference type="Proteomes" id="UP001239111">
    <property type="component" value="Chromosome 2"/>
</dbReference>
<evidence type="ECO:0000313" key="2">
    <source>
        <dbReference type="Proteomes" id="UP001239111"/>
    </source>
</evidence>
<proteinExistence type="predicted"/>
<organism evidence="1 2">
    <name type="scientific">Eretmocerus hayati</name>
    <dbReference type="NCBI Taxonomy" id="131215"/>
    <lineage>
        <taxon>Eukaryota</taxon>
        <taxon>Metazoa</taxon>
        <taxon>Ecdysozoa</taxon>
        <taxon>Arthropoda</taxon>
        <taxon>Hexapoda</taxon>
        <taxon>Insecta</taxon>
        <taxon>Pterygota</taxon>
        <taxon>Neoptera</taxon>
        <taxon>Endopterygota</taxon>
        <taxon>Hymenoptera</taxon>
        <taxon>Apocrita</taxon>
        <taxon>Proctotrupomorpha</taxon>
        <taxon>Chalcidoidea</taxon>
        <taxon>Aphelinidae</taxon>
        <taxon>Aphelininae</taxon>
        <taxon>Eretmocerus</taxon>
    </lineage>
</organism>
<dbReference type="EMBL" id="CM056742">
    <property type="protein sequence ID" value="KAJ8677821.1"/>
    <property type="molecule type" value="Genomic_DNA"/>
</dbReference>
<name>A0ACC2P432_9HYME</name>